<reference evidence="3" key="1">
    <citation type="submission" date="2023-02" db="EMBL/GenBank/DDBJ databases">
        <title>Actinokineospora globicatena NBRC 15670.</title>
        <authorList>
            <person name="Ichikawa N."/>
            <person name="Sato H."/>
            <person name="Tonouchi N."/>
        </authorList>
    </citation>
    <scope>NUCLEOTIDE SEQUENCE</scope>
    <source>
        <strain evidence="3">NBRC 15670</strain>
    </source>
</reference>
<keyword evidence="4" id="KW-1185">Reference proteome</keyword>
<accession>A0A9W6QNB5</accession>
<keyword evidence="2" id="KW-0472">Membrane</keyword>
<evidence type="ECO:0000256" key="2">
    <source>
        <dbReference type="SAM" id="Phobius"/>
    </source>
</evidence>
<proteinExistence type="predicted"/>
<gene>
    <name evidence="3" type="ORF">Aglo03_25960</name>
</gene>
<evidence type="ECO:0000313" key="3">
    <source>
        <dbReference type="EMBL" id="GLW91780.1"/>
    </source>
</evidence>
<sequence>MNMLTELGPVLMALGGLGGLAAVLVVPGQLRKLRSESRLSDADAVAKVGQLSVAMLEPARQELAKVSSDLRAAHAELDTLRERIKLLMQQVDSQQQEITRLRAAG</sequence>
<evidence type="ECO:0000313" key="4">
    <source>
        <dbReference type="Proteomes" id="UP001165042"/>
    </source>
</evidence>
<dbReference type="RefSeq" id="WP_285610557.1">
    <property type="nucleotide sequence ID" value="NZ_BSSD01000003.1"/>
</dbReference>
<protein>
    <submittedName>
        <fullName evidence="3">Uncharacterized protein</fullName>
    </submittedName>
</protein>
<name>A0A9W6QNB5_9PSEU</name>
<feature type="coiled-coil region" evidence="1">
    <location>
        <begin position="63"/>
        <end position="104"/>
    </location>
</feature>
<keyword evidence="2" id="KW-0812">Transmembrane</keyword>
<dbReference type="AlphaFoldDB" id="A0A9W6QNB5"/>
<organism evidence="3 4">
    <name type="scientific">Actinokineospora globicatena</name>
    <dbReference type="NCBI Taxonomy" id="103729"/>
    <lineage>
        <taxon>Bacteria</taxon>
        <taxon>Bacillati</taxon>
        <taxon>Actinomycetota</taxon>
        <taxon>Actinomycetes</taxon>
        <taxon>Pseudonocardiales</taxon>
        <taxon>Pseudonocardiaceae</taxon>
        <taxon>Actinokineospora</taxon>
    </lineage>
</organism>
<keyword evidence="2" id="KW-1133">Transmembrane helix</keyword>
<evidence type="ECO:0000256" key="1">
    <source>
        <dbReference type="SAM" id="Coils"/>
    </source>
</evidence>
<feature type="transmembrane region" description="Helical" evidence="2">
    <location>
        <begin position="12"/>
        <end position="30"/>
    </location>
</feature>
<dbReference type="EMBL" id="BSSD01000003">
    <property type="protein sequence ID" value="GLW91780.1"/>
    <property type="molecule type" value="Genomic_DNA"/>
</dbReference>
<dbReference type="Proteomes" id="UP001165042">
    <property type="component" value="Unassembled WGS sequence"/>
</dbReference>
<keyword evidence="1" id="KW-0175">Coiled coil</keyword>
<comment type="caution">
    <text evidence="3">The sequence shown here is derived from an EMBL/GenBank/DDBJ whole genome shotgun (WGS) entry which is preliminary data.</text>
</comment>